<sequence>MDYETFFEEVRSRDIALHYDGQGESNPPRLSNEALFHLPLLAITILMLAKDRRKPPVDEIGQLVGECLERSFPGFKGSSQHLGWSANLRMRTVRALTFLETAELVDIDQHKRRIGIAESGKAVVKRALTLDSDLAYTLRLIERHYRNISAEKQISLGV</sequence>
<gene>
    <name evidence="1" type="ORF">MKP05_19370</name>
</gene>
<accession>A0ABS9RZI1</accession>
<reference evidence="1 2" key="1">
    <citation type="submission" date="2022-02" db="EMBL/GenBank/DDBJ databases">
        <title>Halomonas fukangensis sp. nov., a halophilic bacterium isolated from a bulk soil of Kalidium foliatum at Fukang.</title>
        <authorList>
            <person name="Huang Y."/>
        </authorList>
    </citation>
    <scope>NUCLEOTIDE SEQUENCE [LARGE SCALE GENOMIC DNA]</scope>
    <source>
        <strain evidence="1 2">EGI 63088</strain>
    </source>
</reference>
<evidence type="ECO:0000313" key="2">
    <source>
        <dbReference type="Proteomes" id="UP001202117"/>
    </source>
</evidence>
<proteinExistence type="predicted"/>
<dbReference type="RefSeq" id="WP_240569806.1">
    <property type="nucleotide sequence ID" value="NZ_JAKVPY010000033.1"/>
</dbReference>
<evidence type="ECO:0000313" key="1">
    <source>
        <dbReference type="EMBL" id="MCH4565263.1"/>
    </source>
</evidence>
<keyword evidence="2" id="KW-1185">Reference proteome</keyword>
<name>A0ABS9RZI1_9GAMM</name>
<organism evidence="1 2">
    <name type="scientific">Halomonas flagellata</name>
    <dbReference type="NCBI Taxonomy" id="2920385"/>
    <lineage>
        <taxon>Bacteria</taxon>
        <taxon>Pseudomonadati</taxon>
        <taxon>Pseudomonadota</taxon>
        <taxon>Gammaproteobacteria</taxon>
        <taxon>Oceanospirillales</taxon>
        <taxon>Halomonadaceae</taxon>
        <taxon>Halomonas</taxon>
    </lineage>
</organism>
<protein>
    <submittedName>
        <fullName evidence="1">Uncharacterized protein</fullName>
    </submittedName>
</protein>
<dbReference type="Proteomes" id="UP001202117">
    <property type="component" value="Unassembled WGS sequence"/>
</dbReference>
<dbReference type="EMBL" id="JAKVPY010000033">
    <property type="protein sequence ID" value="MCH4565263.1"/>
    <property type="molecule type" value="Genomic_DNA"/>
</dbReference>
<comment type="caution">
    <text evidence="1">The sequence shown here is derived from an EMBL/GenBank/DDBJ whole genome shotgun (WGS) entry which is preliminary data.</text>
</comment>